<dbReference type="AlphaFoldDB" id="A0A1B6NUT8"/>
<reference evidence="1" key="1">
    <citation type="submission" date="2013-11" db="EMBL/GenBank/DDBJ databases">
        <title>Microbial diversity, functional groups and degradation webs in Northern and Southern Mediterranean and Red Sea marine crude oil polluted sites.</title>
        <authorList>
            <person name="Daffonchio D."/>
            <person name="Mapelli F."/>
            <person name="Ferrer M."/>
            <person name="Richter M."/>
            <person name="Cherif A."/>
            <person name="Malkawi H.I."/>
            <person name="Yakimov M.M."/>
            <person name="Abdel-Fattah Y.R."/>
            <person name="Blaghen M."/>
            <person name="Golyshin P.N."/>
            <person name="Kalogerakis N."/>
            <person name="Boon N."/>
            <person name="Magagnini M."/>
            <person name="Fava F."/>
        </authorList>
    </citation>
    <scope>NUCLEOTIDE SEQUENCE</scope>
</reference>
<comment type="caution">
    <text evidence="1">The sequence shown here is derived from an EMBL/GenBank/DDBJ whole genome shotgun (WGS) entry which is preliminary data.</text>
</comment>
<feature type="non-terminal residue" evidence="1">
    <location>
        <position position="1"/>
    </location>
</feature>
<organism evidence="1">
    <name type="scientific">marine sediment metagenome</name>
    <dbReference type="NCBI Taxonomy" id="412755"/>
    <lineage>
        <taxon>unclassified sequences</taxon>
        <taxon>metagenomes</taxon>
        <taxon>ecological metagenomes</taxon>
    </lineage>
</organism>
<protein>
    <submittedName>
        <fullName evidence="1">Uncharacterized protein</fullName>
    </submittedName>
</protein>
<proteinExistence type="predicted"/>
<dbReference type="EMBL" id="AYSL01000763">
    <property type="protein sequence ID" value="KTF07091.1"/>
    <property type="molecule type" value="Genomic_DNA"/>
</dbReference>
<name>A0A1B6NUT8_9ZZZZ</name>
<gene>
    <name evidence="1" type="ORF">MGSAQ_001414</name>
</gene>
<accession>A0A1B6NUT8</accession>
<evidence type="ECO:0000313" key="1">
    <source>
        <dbReference type="EMBL" id="KTF07091.1"/>
    </source>
</evidence>
<sequence length="27" mass="3033">RMLLAVLGWEYCTSVEDKAILAIALRP</sequence>